<sequence>MSIIIVVSILLLGFALLFATRLSKATDEASGLQAAADAAALAGAESIVDDAPGQIVSALVNGQAIPGSLGQANAQDFAGRNDATLVSYSYSPAQDRIRVTVESKAVLESGQRERRSADAKLGMPFSACNPSQEPPAPSTSTSTSPSSSPSSSTSSTSTPPPVDDVSDTLQCGGLDIPVLWEWNEDDGWGLDFSVDASLITDLGLEPALAG</sequence>
<evidence type="ECO:0000256" key="1">
    <source>
        <dbReference type="SAM" id="MobiDB-lite"/>
    </source>
</evidence>
<accession>A0ABZ2MH63</accession>
<feature type="domain" description="Putative Flp pilus-assembly TadG-like N-terminal" evidence="2">
    <location>
        <begin position="2"/>
        <end position="44"/>
    </location>
</feature>
<dbReference type="InterPro" id="IPR028087">
    <property type="entry name" value="Tad_N"/>
</dbReference>
<evidence type="ECO:0000313" key="3">
    <source>
        <dbReference type="EMBL" id="WXB76396.1"/>
    </source>
</evidence>
<reference evidence="3 4" key="1">
    <citation type="submission" date="2024-02" db="EMBL/GenBank/DDBJ databases">
        <title>Janibacter sp. nov., isolated from gut of marine sandworm.</title>
        <authorList>
            <person name="Kim B."/>
            <person name="Jun M.O."/>
            <person name="Shin N.-R."/>
        </authorList>
    </citation>
    <scope>NUCLEOTIDE SEQUENCE [LARGE SCALE GENOMIC DNA]</scope>
    <source>
        <strain evidence="3 4">A1S7</strain>
    </source>
</reference>
<keyword evidence="4" id="KW-1185">Reference proteome</keyword>
<gene>
    <name evidence="3" type="ORF">V1351_15850</name>
</gene>
<protein>
    <submittedName>
        <fullName evidence="3">Pilus assembly protein TadG-related protein</fullName>
    </submittedName>
</protein>
<name>A0ABZ2MH63_9MICO</name>
<feature type="region of interest" description="Disordered" evidence="1">
    <location>
        <begin position="108"/>
        <end position="169"/>
    </location>
</feature>
<organism evidence="3 4">
    <name type="scientific">Janibacter alittae</name>
    <dbReference type="NCBI Taxonomy" id="3115209"/>
    <lineage>
        <taxon>Bacteria</taxon>
        <taxon>Bacillati</taxon>
        <taxon>Actinomycetota</taxon>
        <taxon>Actinomycetes</taxon>
        <taxon>Micrococcales</taxon>
        <taxon>Intrasporangiaceae</taxon>
        <taxon>Janibacter</taxon>
    </lineage>
</organism>
<dbReference type="EMBL" id="CP144913">
    <property type="protein sequence ID" value="WXB76396.1"/>
    <property type="molecule type" value="Genomic_DNA"/>
</dbReference>
<dbReference type="Proteomes" id="UP001382727">
    <property type="component" value="Chromosome"/>
</dbReference>
<dbReference type="Pfam" id="PF13400">
    <property type="entry name" value="Tad"/>
    <property type="match status" value="1"/>
</dbReference>
<evidence type="ECO:0000313" key="4">
    <source>
        <dbReference type="Proteomes" id="UP001382727"/>
    </source>
</evidence>
<evidence type="ECO:0000259" key="2">
    <source>
        <dbReference type="Pfam" id="PF13400"/>
    </source>
</evidence>
<proteinExistence type="predicted"/>
<dbReference type="RefSeq" id="WP_338749333.1">
    <property type="nucleotide sequence ID" value="NZ_CP144913.1"/>
</dbReference>
<feature type="compositionally biased region" description="Low complexity" evidence="1">
    <location>
        <begin position="138"/>
        <end position="157"/>
    </location>
</feature>